<evidence type="ECO:0000256" key="1">
    <source>
        <dbReference type="ARBA" id="ARBA00009129"/>
    </source>
</evidence>
<dbReference type="SUPFAM" id="SSF69047">
    <property type="entry name" value="Hypothetical protein YjbJ"/>
    <property type="match status" value="1"/>
</dbReference>
<dbReference type="AlphaFoldDB" id="A0A7W7RAV9"/>
<feature type="compositionally biased region" description="Basic and acidic residues" evidence="2">
    <location>
        <begin position="26"/>
        <end position="39"/>
    </location>
</feature>
<feature type="region of interest" description="Disordered" evidence="2">
    <location>
        <begin position="1"/>
        <end position="57"/>
    </location>
</feature>
<comment type="caution">
    <text evidence="4">The sequence shown here is derived from an EMBL/GenBank/DDBJ whole genome shotgun (WGS) entry which is preliminary data.</text>
</comment>
<evidence type="ECO:0000256" key="2">
    <source>
        <dbReference type="SAM" id="MobiDB-lite"/>
    </source>
</evidence>
<feature type="domain" description="CsbD-like" evidence="3">
    <location>
        <begin position="6"/>
        <end position="57"/>
    </location>
</feature>
<dbReference type="InterPro" id="IPR036629">
    <property type="entry name" value="YjbJ_sf"/>
</dbReference>
<dbReference type="EMBL" id="JACHJV010000003">
    <property type="protein sequence ID" value="MBB4928597.1"/>
    <property type="molecule type" value="Genomic_DNA"/>
</dbReference>
<name>A0A7W7RAV9_KITKI</name>
<gene>
    <name evidence="4" type="ORF">FHR34_007694</name>
</gene>
<dbReference type="InterPro" id="IPR008462">
    <property type="entry name" value="CsbD"/>
</dbReference>
<proteinExistence type="inferred from homology"/>
<evidence type="ECO:0000259" key="3">
    <source>
        <dbReference type="Pfam" id="PF05532"/>
    </source>
</evidence>
<evidence type="ECO:0000313" key="4">
    <source>
        <dbReference type="EMBL" id="MBB4928597.1"/>
    </source>
</evidence>
<dbReference type="Pfam" id="PF05532">
    <property type="entry name" value="CsbD"/>
    <property type="match status" value="1"/>
</dbReference>
<protein>
    <submittedName>
        <fullName evidence="4">Uncharacterized protein YjbJ (UPF0337 family)</fullName>
    </submittedName>
</protein>
<dbReference type="Proteomes" id="UP000540506">
    <property type="component" value="Unassembled WGS sequence"/>
</dbReference>
<reference evidence="4 5" key="1">
    <citation type="submission" date="2020-08" db="EMBL/GenBank/DDBJ databases">
        <title>Sequencing the genomes of 1000 actinobacteria strains.</title>
        <authorList>
            <person name="Klenk H.-P."/>
        </authorList>
    </citation>
    <scope>NUCLEOTIDE SEQUENCE [LARGE SCALE GENOMIC DNA]</scope>
    <source>
        <strain evidence="4 5">DSM 41654</strain>
    </source>
</reference>
<sequence>MSIGKKAAHKAEAVKGGVKKHVGRATGDRVLEAEGRGDQIKGNTKQAGAKIKDAFKH</sequence>
<accession>A0A7W7RAV9</accession>
<comment type="similarity">
    <text evidence="1">Belongs to the UPF0337 (CsbD) family.</text>
</comment>
<organism evidence="4 5">
    <name type="scientific">Kitasatospora kifunensis</name>
    <name type="common">Streptomyces kifunensis</name>
    <dbReference type="NCBI Taxonomy" id="58351"/>
    <lineage>
        <taxon>Bacteria</taxon>
        <taxon>Bacillati</taxon>
        <taxon>Actinomycetota</taxon>
        <taxon>Actinomycetes</taxon>
        <taxon>Kitasatosporales</taxon>
        <taxon>Streptomycetaceae</taxon>
        <taxon>Kitasatospora</taxon>
    </lineage>
</organism>
<dbReference type="RefSeq" id="WP_184946061.1">
    <property type="nucleotide sequence ID" value="NZ_JACHJV010000003.1"/>
</dbReference>
<dbReference type="Gene3D" id="1.10.1470.10">
    <property type="entry name" value="YjbJ"/>
    <property type="match status" value="1"/>
</dbReference>
<evidence type="ECO:0000313" key="5">
    <source>
        <dbReference type="Proteomes" id="UP000540506"/>
    </source>
</evidence>
<keyword evidence="5" id="KW-1185">Reference proteome</keyword>